<keyword evidence="2" id="KW-1185">Reference proteome</keyword>
<gene>
    <name evidence="1" type="ORF">PUN28_009621</name>
</gene>
<organism evidence="1 2">
    <name type="scientific">Cardiocondyla obscurior</name>
    <dbReference type="NCBI Taxonomy" id="286306"/>
    <lineage>
        <taxon>Eukaryota</taxon>
        <taxon>Metazoa</taxon>
        <taxon>Ecdysozoa</taxon>
        <taxon>Arthropoda</taxon>
        <taxon>Hexapoda</taxon>
        <taxon>Insecta</taxon>
        <taxon>Pterygota</taxon>
        <taxon>Neoptera</taxon>
        <taxon>Endopterygota</taxon>
        <taxon>Hymenoptera</taxon>
        <taxon>Apocrita</taxon>
        <taxon>Aculeata</taxon>
        <taxon>Formicoidea</taxon>
        <taxon>Formicidae</taxon>
        <taxon>Myrmicinae</taxon>
        <taxon>Cardiocondyla</taxon>
    </lineage>
</organism>
<evidence type="ECO:0000313" key="2">
    <source>
        <dbReference type="Proteomes" id="UP001430953"/>
    </source>
</evidence>
<dbReference type="EMBL" id="JADYXP020000008">
    <property type="protein sequence ID" value="KAL0119138.1"/>
    <property type="molecule type" value="Genomic_DNA"/>
</dbReference>
<protein>
    <submittedName>
        <fullName evidence="1">Uncharacterized protein</fullName>
    </submittedName>
</protein>
<accession>A0AAW2FUR5</accession>
<comment type="caution">
    <text evidence="1">The sequence shown here is derived from an EMBL/GenBank/DDBJ whole genome shotgun (WGS) entry which is preliminary data.</text>
</comment>
<dbReference type="Proteomes" id="UP001430953">
    <property type="component" value="Unassembled WGS sequence"/>
</dbReference>
<dbReference type="AlphaFoldDB" id="A0AAW2FUR5"/>
<proteinExistence type="predicted"/>
<sequence length="140" mass="16327">MKYIVSISAPAPAPYKFAIKLHGAPYRRRNIYERIMRTSFSLDTRNGRVLCLKISEEKKSTNNPGLSREPRPRARRAFRRASNYRECRLRSLPSISGKVFPSFSVFAIRRRGRTDDRWFSGVISLYPSRELSNCYFSQTI</sequence>
<reference evidence="1 2" key="1">
    <citation type="submission" date="2023-03" db="EMBL/GenBank/DDBJ databases">
        <title>High recombination rates correlate with genetic variation in Cardiocondyla obscurior ants.</title>
        <authorList>
            <person name="Errbii M."/>
        </authorList>
    </citation>
    <scope>NUCLEOTIDE SEQUENCE [LARGE SCALE GENOMIC DNA]</scope>
    <source>
        <strain evidence="1">Alpha-2009</strain>
        <tissue evidence="1">Whole body</tissue>
    </source>
</reference>
<evidence type="ECO:0000313" key="1">
    <source>
        <dbReference type="EMBL" id="KAL0119138.1"/>
    </source>
</evidence>
<name>A0AAW2FUR5_9HYME</name>